<accession>B7XRI5</accession>
<sequence>MILNIKTSFSKVYFILFFALWYKKNVMNDSDFKKISNVLKDYLESNLLINKKISSKLLIADKWNQIFKTLSDDVKFLDFKNEQVLFLKVSNSSILYSISINKSKIIREIKELTGIAIIDIKVLVK</sequence>
<reference evidence="1 2" key="1">
    <citation type="journal article" date="2011" name="J. Bacteriol.">
        <title>Whole-genome sequences of two Borrelia afzelii and two Borrelia garinii Lyme disease agent isolates.</title>
        <authorList>
            <person name="Casjens S.R."/>
            <person name="Mongodin E.F."/>
            <person name="Qiu W.-G."/>
            <person name="Dunn J.J."/>
            <person name="Luft B.J."/>
            <person name="Fraser-Liggett C.M."/>
            <person name="Schutzer S.E."/>
        </authorList>
    </citation>
    <scope>NUCLEOTIDE SEQUENCE [LARGE SCALE GENOMIC DNA]</scope>
    <source>
        <strain evidence="1 2">PBr</strain>
    </source>
</reference>
<name>B7XRI5_BORGR</name>
<dbReference type="AlphaFoldDB" id="B7XRI5"/>
<protein>
    <recommendedName>
        <fullName evidence="3">DUF721 domain-containing protein</fullName>
    </recommendedName>
</protein>
<organism evidence="1 2">
    <name type="scientific">Borreliella garinii PBr</name>
    <dbReference type="NCBI Taxonomy" id="498743"/>
    <lineage>
        <taxon>Bacteria</taxon>
        <taxon>Pseudomonadati</taxon>
        <taxon>Spirochaetota</taxon>
        <taxon>Spirochaetia</taxon>
        <taxon>Spirochaetales</taxon>
        <taxon>Borreliaceae</taxon>
        <taxon>Borreliella</taxon>
    </lineage>
</organism>
<dbReference type="Proteomes" id="UP000006103">
    <property type="component" value="Unassembled WGS sequence"/>
</dbReference>
<evidence type="ECO:0008006" key="3">
    <source>
        <dbReference type="Google" id="ProtNLM"/>
    </source>
</evidence>
<comment type="caution">
    <text evidence="1">The sequence shown here is derived from an EMBL/GenBank/DDBJ whole genome shotgun (WGS) entry which is preliminary data.</text>
</comment>
<dbReference type="STRING" id="29519.BLA33_02090"/>
<gene>
    <name evidence="1" type="ORF">BGAPBR_0453</name>
</gene>
<dbReference type="EMBL" id="ABJV02000001">
    <property type="protein sequence ID" value="EED29209.1"/>
    <property type="molecule type" value="Genomic_DNA"/>
</dbReference>
<keyword evidence="2" id="KW-1185">Reference proteome</keyword>
<evidence type="ECO:0000313" key="2">
    <source>
        <dbReference type="Proteomes" id="UP000006103"/>
    </source>
</evidence>
<evidence type="ECO:0000313" key="1">
    <source>
        <dbReference type="EMBL" id="EED29209.1"/>
    </source>
</evidence>
<proteinExistence type="predicted"/>